<dbReference type="OrthoDB" id="672793at2759"/>
<keyword evidence="1" id="KW-0472">Membrane</keyword>
<gene>
    <name evidence="2" type="ORF">DM01DRAFT_1101149</name>
</gene>
<comment type="caution">
    <text evidence="2">The sequence shown here is derived from an EMBL/GenBank/DDBJ whole genome shotgun (WGS) entry which is preliminary data.</text>
</comment>
<name>A0A1X2GBD6_9FUNG</name>
<dbReference type="Proteomes" id="UP000242146">
    <property type="component" value="Unassembled WGS sequence"/>
</dbReference>
<dbReference type="EMBL" id="MCGT01000025">
    <property type="protein sequence ID" value="ORX49813.1"/>
    <property type="molecule type" value="Genomic_DNA"/>
</dbReference>
<evidence type="ECO:0000313" key="2">
    <source>
        <dbReference type="EMBL" id="ORX49813.1"/>
    </source>
</evidence>
<protein>
    <submittedName>
        <fullName evidence="2">Uncharacterized protein</fullName>
    </submittedName>
</protein>
<keyword evidence="1" id="KW-1133">Transmembrane helix</keyword>
<keyword evidence="1" id="KW-0812">Transmembrane</keyword>
<reference evidence="2 3" key="1">
    <citation type="submission" date="2016-07" db="EMBL/GenBank/DDBJ databases">
        <title>Pervasive Adenine N6-methylation of Active Genes in Fungi.</title>
        <authorList>
            <consortium name="DOE Joint Genome Institute"/>
            <person name="Mondo S.J."/>
            <person name="Dannebaum R.O."/>
            <person name="Kuo R.C."/>
            <person name="Labutti K."/>
            <person name="Haridas S."/>
            <person name="Kuo A."/>
            <person name="Salamov A."/>
            <person name="Ahrendt S.R."/>
            <person name="Lipzen A."/>
            <person name="Sullivan W."/>
            <person name="Andreopoulos W.B."/>
            <person name="Clum A."/>
            <person name="Lindquist E."/>
            <person name="Daum C."/>
            <person name="Ramamoorthy G.K."/>
            <person name="Gryganskyi A."/>
            <person name="Culley D."/>
            <person name="Magnuson J.K."/>
            <person name="James T.Y."/>
            <person name="O'Malley M.A."/>
            <person name="Stajich J.E."/>
            <person name="Spatafora J.W."/>
            <person name="Visel A."/>
            <person name="Grigoriev I.V."/>
        </authorList>
    </citation>
    <scope>NUCLEOTIDE SEQUENCE [LARGE SCALE GENOMIC DNA]</scope>
    <source>
        <strain evidence="2 3">NRRL 3301</strain>
    </source>
</reference>
<evidence type="ECO:0000256" key="1">
    <source>
        <dbReference type="SAM" id="Phobius"/>
    </source>
</evidence>
<dbReference type="AlphaFoldDB" id="A0A1X2GBD6"/>
<evidence type="ECO:0000313" key="3">
    <source>
        <dbReference type="Proteomes" id="UP000242146"/>
    </source>
</evidence>
<accession>A0A1X2GBD6</accession>
<sequence>MQRYTSTLIRSTALRPTIAHATRTSPLYRPSYALQQRQLHWWKIPVALMTASPTQRRAVLAGVVGTSVLAGLAFGPSFFFLCGGVAAFMAWRLWRKTTQWWQYLPLTANNTQSLYAALKTKVGQHRAEDQVRANVIHCIQQWASSDQGRHVLTDHFQLDHVNDLSFLPTHARSSLTTSTTTPDHQTHMHTQLTFDFWMESANEADNGGCMISCQAVVNDDTGHIQLKQIILSSPYFQQQVPLQPTQPHGRVIEGEFRDINAK</sequence>
<organism evidence="2 3">
    <name type="scientific">Hesseltinella vesiculosa</name>
    <dbReference type="NCBI Taxonomy" id="101127"/>
    <lineage>
        <taxon>Eukaryota</taxon>
        <taxon>Fungi</taxon>
        <taxon>Fungi incertae sedis</taxon>
        <taxon>Mucoromycota</taxon>
        <taxon>Mucoromycotina</taxon>
        <taxon>Mucoromycetes</taxon>
        <taxon>Mucorales</taxon>
        <taxon>Cunninghamellaceae</taxon>
        <taxon>Hesseltinella</taxon>
    </lineage>
</organism>
<keyword evidence="3" id="KW-1185">Reference proteome</keyword>
<proteinExistence type="predicted"/>
<feature type="transmembrane region" description="Helical" evidence="1">
    <location>
        <begin position="58"/>
        <end position="91"/>
    </location>
</feature>